<evidence type="ECO:0000313" key="3">
    <source>
        <dbReference type="Proteomes" id="UP001139011"/>
    </source>
</evidence>
<gene>
    <name evidence="2" type="ORF">LCY76_13885</name>
</gene>
<reference evidence="2" key="1">
    <citation type="submission" date="2021-09" db="EMBL/GenBank/DDBJ databases">
        <title>Genome analysis of Fictibacillus sp. KIGAM418 isolated from marine sediment.</title>
        <authorList>
            <person name="Seo M.-J."/>
            <person name="Cho E.-S."/>
            <person name="Hwang C.Y."/>
        </authorList>
    </citation>
    <scope>NUCLEOTIDE SEQUENCE</scope>
    <source>
        <strain evidence="2">KIGAM418</strain>
    </source>
</reference>
<dbReference type="Proteomes" id="UP001139011">
    <property type="component" value="Unassembled WGS sequence"/>
</dbReference>
<sequence length="105" mass="11814">MLKDSNGYYLLEALLALSVLSIVISGVSPVLHTLYTERFTLKQDREALELLSNKMIESGNGDEGGTSIIRGRTADFQWKRKEGRICIEFTGKNGRAYRECDVVKQ</sequence>
<comment type="caution">
    <text evidence="2">The sequence shown here is derived from an EMBL/GenBank/DDBJ whole genome shotgun (WGS) entry which is preliminary data.</text>
</comment>
<proteinExistence type="predicted"/>
<evidence type="ECO:0000313" key="2">
    <source>
        <dbReference type="EMBL" id="MCK6257681.1"/>
    </source>
</evidence>
<dbReference type="EMBL" id="JAIWJX010000002">
    <property type="protein sequence ID" value="MCK6257681.1"/>
    <property type="molecule type" value="Genomic_DNA"/>
</dbReference>
<name>A0A9X2BDI1_9BACL</name>
<dbReference type="AlphaFoldDB" id="A0A9X2BDI1"/>
<dbReference type="RefSeq" id="WP_248253120.1">
    <property type="nucleotide sequence ID" value="NZ_JAIWJX010000002.1"/>
</dbReference>
<keyword evidence="1" id="KW-1133">Transmembrane helix</keyword>
<keyword evidence="1" id="KW-0812">Transmembrane</keyword>
<keyword evidence="3" id="KW-1185">Reference proteome</keyword>
<accession>A0A9X2BDI1</accession>
<evidence type="ECO:0000256" key="1">
    <source>
        <dbReference type="SAM" id="Phobius"/>
    </source>
</evidence>
<organism evidence="2 3">
    <name type="scientific">Fictibacillus marinisediminis</name>
    <dbReference type="NCBI Taxonomy" id="2878389"/>
    <lineage>
        <taxon>Bacteria</taxon>
        <taxon>Bacillati</taxon>
        <taxon>Bacillota</taxon>
        <taxon>Bacilli</taxon>
        <taxon>Bacillales</taxon>
        <taxon>Fictibacillaceae</taxon>
        <taxon>Fictibacillus</taxon>
    </lineage>
</organism>
<protein>
    <submittedName>
        <fullName evidence="2">Uncharacterized protein</fullName>
    </submittedName>
</protein>
<keyword evidence="1" id="KW-0472">Membrane</keyword>
<feature type="transmembrane region" description="Helical" evidence="1">
    <location>
        <begin position="13"/>
        <end position="35"/>
    </location>
</feature>